<dbReference type="Pfam" id="PF02575">
    <property type="entry name" value="YbaB_DNA_bd"/>
    <property type="match status" value="1"/>
</dbReference>
<evidence type="ECO:0000256" key="1">
    <source>
        <dbReference type="ARBA" id="ARBA00023125"/>
    </source>
</evidence>
<dbReference type="RefSeq" id="WP_105721936.1">
    <property type="nucleotide sequence ID" value="NZ_PVBS01000001.1"/>
</dbReference>
<organism evidence="2 3">
    <name type="scientific">Sphingobacterium gobiense</name>
    <dbReference type="NCBI Taxonomy" id="1382456"/>
    <lineage>
        <taxon>Bacteria</taxon>
        <taxon>Pseudomonadati</taxon>
        <taxon>Bacteroidota</taxon>
        <taxon>Sphingobacteriia</taxon>
        <taxon>Sphingobacteriales</taxon>
        <taxon>Sphingobacteriaceae</taxon>
        <taxon>Sphingobacterium</taxon>
    </lineage>
</organism>
<accession>A0A2S9JR47</accession>
<dbReference type="PANTHER" id="PTHR33449">
    <property type="entry name" value="NUCLEOID-ASSOCIATED PROTEIN YBAB"/>
    <property type="match status" value="1"/>
</dbReference>
<dbReference type="SUPFAM" id="SSF82607">
    <property type="entry name" value="YbaB-like"/>
    <property type="match status" value="1"/>
</dbReference>
<dbReference type="EMBL" id="PVBS01000001">
    <property type="protein sequence ID" value="PRD55767.1"/>
    <property type="molecule type" value="Genomic_DNA"/>
</dbReference>
<protein>
    <recommendedName>
        <fullName evidence="4">Nucleoid-associated protein</fullName>
    </recommendedName>
</protein>
<dbReference type="PANTHER" id="PTHR33449:SF1">
    <property type="entry name" value="NUCLEOID-ASSOCIATED PROTEIN YBAB"/>
    <property type="match status" value="1"/>
</dbReference>
<evidence type="ECO:0000313" key="2">
    <source>
        <dbReference type="EMBL" id="PRD55767.1"/>
    </source>
</evidence>
<keyword evidence="1" id="KW-0238">DNA-binding</keyword>
<dbReference type="Proteomes" id="UP000238642">
    <property type="component" value="Unassembled WGS sequence"/>
</dbReference>
<dbReference type="OrthoDB" id="770949at2"/>
<dbReference type="InterPro" id="IPR036894">
    <property type="entry name" value="YbaB-like_sf"/>
</dbReference>
<dbReference type="PIRSF" id="PIRSF004555">
    <property type="entry name" value="UCP004555"/>
    <property type="match status" value="1"/>
</dbReference>
<evidence type="ECO:0000313" key="3">
    <source>
        <dbReference type="Proteomes" id="UP000238642"/>
    </source>
</evidence>
<comment type="caution">
    <text evidence="2">The sequence shown here is derived from an EMBL/GenBank/DDBJ whole genome shotgun (WGS) entry which is preliminary data.</text>
</comment>
<dbReference type="AlphaFoldDB" id="A0A2S9JR47"/>
<sequence>MFDKLFAAQQKAEEVKKRLDSISVFGETEGGKVRIVASASKEIREITIDDEFLKQLDDKEELEELLVVALNKALQQAENVSQAEMQVVSQDLLGGLGGIGNLFGGNK</sequence>
<keyword evidence="3" id="KW-1185">Reference proteome</keyword>
<dbReference type="GO" id="GO:0005829">
    <property type="term" value="C:cytosol"/>
    <property type="evidence" value="ECO:0007669"/>
    <property type="project" value="TreeGrafter"/>
</dbReference>
<evidence type="ECO:0008006" key="4">
    <source>
        <dbReference type="Google" id="ProtNLM"/>
    </source>
</evidence>
<name>A0A2S9JR47_9SPHI</name>
<reference evidence="2 3" key="1">
    <citation type="submission" date="2018-02" db="EMBL/GenBank/DDBJ databases">
        <title>The draft genome of Sphingobacterium gobiense H7.</title>
        <authorList>
            <person name="Li L."/>
            <person name="Liu L."/>
            <person name="Zhang X."/>
            <person name="Wang T."/>
            <person name="Liang L."/>
        </authorList>
    </citation>
    <scope>NUCLEOTIDE SEQUENCE [LARGE SCALE GENOMIC DNA]</scope>
    <source>
        <strain evidence="2 3">ACCC 05757</strain>
    </source>
</reference>
<gene>
    <name evidence="2" type="ORF">C5749_00210</name>
</gene>
<dbReference type="GO" id="GO:0003677">
    <property type="term" value="F:DNA binding"/>
    <property type="evidence" value="ECO:0007669"/>
    <property type="project" value="UniProtKB-KW"/>
</dbReference>
<proteinExistence type="predicted"/>
<dbReference type="Gene3D" id="3.30.1310.10">
    <property type="entry name" value="Nucleoid-associated protein YbaB-like domain"/>
    <property type="match status" value="1"/>
</dbReference>
<dbReference type="InterPro" id="IPR004401">
    <property type="entry name" value="YbaB/EbfC"/>
</dbReference>